<keyword evidence="3" id="KW-1185">Reference proteome</keyword>
<feature type="transmembrane region" description="Helical" evidence="1">
    <location>
        <begin position="52"/>
        <end position="73"/>
    </location>
</feature>
<dbReference type="Proteomes" id="UP000005085">
    <property type="component" value="Unassembled WGS sequence"/>
</dbReference>
<gene>
    <name evidence="2" type="ORF">HRAG_02498</name>
</gene>
<protein>
    <submittedName>
        <fullName evidence="2">Uncharacterized protein</fullName>
    </submittedName>
</protein>
<keyword evidence="1" id="KW-0812">Transmembrane</keyword>
<organism evidence="2 3">
    <name type="scientific">Helicobacter bilis ATCC 43879</name>
    <dbReference type="NCBI Taxonomy" id="613026"/>
    <lineage>
        <taxon>Bacteria</taxon>
        <taxon>Pseudomonadati</taxon>
        <taxon>Campylobacterota</taxon>
        <taxon>Epsilonproteobacteria</taxon>
        <taxon>Campylobacterales</taxon>
        <taxon>Helicobacteraceae</taxon>
        <taxon>Helicobacter</taxon>
    </lineage>
</organism>
<keyword evidence="1" id="KW-0472">Membrane</keyword>
<accession>T5LSE7</accession>
<keyword evidence="1" id="KW-1133">Transmembrane helix</keyword>
<proteinExistence type="predicted"/>
<feature type="transmembrane region" description="Helical" evidence="1">
    <location>
        <begin position="12"/>
        <end position="32"/>
    </location>
</feature>
<dbReference type="AlphaFoldDB" id="T5LSE7"/>
<dbReference type="HOGENOM" id="CLU_2142417_0_0_7"/>
<feature type="transmembrane region" description="Helical" evidence="1">
    <location>
        <begin position="85"/>
        <end position="103"/>
    </location>
</feature>
<sequence>MKEKFNFAKFILDCFICLGLMIVSSIVFFMPISYLTQMIEYSLNLFIDSSKFFRNFSFTIIFVPPSLILPLVCYSKFYKFYKTSLIFCFLILVIFVVFVDYTLSYNFRK</sequence>
<comment type="caution">
    <text evidence="2">The sequence shown here is derived from an EMBL/GenBank/DDBJ whole genome shotgun (WGS) entry which is preliminary data.</text>
</comment>
<evidence type="ECO:0000313" key="2">
    <source>
        <dbReference type="EMBL" id="EQM94706.1"/>
    </source>
</evidence>
<evidence type="ECO:0000313" key="3">
    <source>
        <dbReference type="Proteomes" id="UP000005085"/>
    </source>
</evidence>
<name>T5LSE7_9HELI</name>
<evidence type="ECO:0000256" key="1">
    <source>
        <dbReference type="SAM" id="Phobius"/>
    </source>
</evidence>
<reference evidence="2 3" key="1">
    <citation type="journal article" date="2014" name="Genome Announc.">
        <title>Draft genome sequences of six enterohepatic helicobacter species isolated from humans and one from rhesus macaques.</title>
        <authorList>
            <person name="Shen Z."/>
            <person name="Sheh A."/>
            <person name="Young S.K."/>
            <person name="Abouelliel A."/>
            <person name="Ward D.V."/>
            <person name="Earl A.M."/>
            <person name="Fox J.G."/>
        </authorList>
    </citation>
    <scope>NUCLEOTIDE SEQUENCE [LARGE SCALE GENOMIC DNA]</scope>
    <source>
        <strain evidence="2 3">ATCC 43879</strain>
    </source>
</reference>
<dbReference type="EMBL" id="ACDN02000038">
    <property type="protein sequence ID" value="EQM94706.1"/>
    <property type="molecule type" value="Genomic_DNA"/>
</dbReference>